<name>A0A284VJE8_9EURY</name>
<organism evidence="1 2">
    <name type="scientific">Candidatus Methanoperedens nitratireducens</name>
    <dbReference type="NCBI Taxonomy" id="1392998"/>
    <lineage>
        <taxon>Archaea</taxon>
        <taxon>Methanobacteriati</taxon>
        <taxon>Methanobacteriota</taxon>
        <taxon>Stenosarchaea group</taxon>
        <taxon>Methanomicrobia</taxon>
        <taxon>Methanosarcinales</taxon>
        <taxon>ANME-2 cluster</taxon>
        <taxon>Candidatus Methanoperedentaceae</taxon>
        <taxon>Candidatus Methanoperedens</taxon>
    </lineage>
</organism>
<keyword evidence="2" id="KW-1185">Reference proteome</keyword>
<proteinExistence type="predicted"/>
<evidence type="ECO:0000313" key="1">
    <source>
        <dbReference type="EMBL" id="SNQ59381.1"/>
    </source>
</evidence>
<dbReference type="AlphaFoldDB" id="A0A284VJE8"/>
<gene>
    <name evidence="1" type="ORF">MNV_1170012</name>
</gene>
<dbReference type="EMBL" id="FZMP01000021">
    <property type="protein sequence ID" value="SNQ59381.1"/>
    <property type="molecule type" value="Genomic_DNA"/>
</dbReference>
<protein>
    <recommendedName>
        <fullName evidence="3">Cytochrome c-552/4 domain-containing protein</fullName>
    </recommendedName>
</protein>
<sequence length="323" mass="34626">MGNVKYLMVLAIAAVGLFAVPSMLATYAGTHTVEANAPDTTDGSTSGKALDCRECHGYIDNAAQASNDSTGIYQKHINGANDTTYTTYLGYYGTDMNSDAANISVFSGYDLFFTANVNKSDNKVLPGDRLGHKNGTIDWYVVQDNLGGNTTGRVGNKATDSYGGKAWSGCLFCHRAAFFYGGTHTRVQVRGCTNDWCHGNNATARPDGKSYMADIPGYAASKAAQTGKWLNRSSDAHNKWFNASSQVQDSYINAKTGQPISKDYYTCMGCHTHANVQLSITKSTGYDATLTSVGSGAINAVYVVNTTNTTQLYSYKEGAAFKK</sequence>
<dbReference type="RefSeq" id="WP_096203768.1">
    <property type="nucleotide sequence ID" value="NZ_FZMP01000021.1"/>
</dbReference>
<accession>A0A284VJE8</accession>
<dbReference type="InterPro" id="IPR036280">
    <property type="entry name" value="Multihaem_cyt_sf"/>
</dbReference>
<evidence type="ECO:0000313" key="2">
    <source>
        <dbReference type="Proteomes" id="UP000218615"/>
    </source>
</evidence>
<reference evidence="2" key="1">
    <citation type="submission" date="2017-06" db="EMBL/GenBank/DDBJ databases">
        <authorList>
            <person name="Cremers G."/>
        </authorList>
    </citation>
    <scope>NUCLEOTIDE SEQUENCE [LARGE SCALE GENOMIC DNA]</scope>
</reference>
<dbReference type="SUPFAM" id="SSF48695">
    <property type="entry name" value="Multiheme cytochromes"/>
    <property type="match status" value="1"/>
</dbReference>
<dbReference type="OrthoDB" id="378279at2157"/>
<evidence type="ECO:0008006" key="3">
    <source>
        <dbReference type="Google" id="ProtNLM"/>
    </source>
</evidence>
<dbReference type="Proteomes" id="UP000218615">
    <property type="component" value="Unassembled WGS sequence"/>
</dbReference>